<dbReference type="AlphaFoldDB" id="A8AHP8"/>
<name>A8AHP8_CITK8</name>
<proteinExistence type="predicted"/>
<dbReference type="HOGENOM" id="CLU_1882088_0_0_6"/>
<evidence type="ECO:0000313" key="2">
    <source>
        <dbReference type="Proteomes" id="UP000008148"/>
    </source>
</evidence>
<dbReference type="KEGG" id="cko:CKO_01883"/>
<protein>
    <submittedName>
        <fullName evidence="1">Uncharacterized protein</fullName>
    </submittedName>
</protein>
<evidence type="ECO:0000313" key="1">
    <source>
        <dbReference type="EMBL" id="ABV13010.1"/>
    </source>
</evidence>
<keyword evidence="2" id="KW-1185">Reference proteome</keyword>
<gene>
    <name evidence="1" type="ordered locus">CKO_01883</name>
</gene>
<dbReference type="Proteomes" id="UP000008148">
    <property type="component" value="Chromosome"/>
</dbReference>
<reference evidence="1 2" key="1">
    <citation type="submission" date="2007-08" db="EMBL/GenBank/DDBJ databases">
        <authorList>
            <consortium name="The Citrobacter koseri Genome Sequencing Project"/>
            <person name="McClelland M."/>
            <person name="Sanderson E.K."/>
            <person name="Porwollik S."/>
            <person name="Spieth J."/>
            <person name="Clifton W.S."/>
            <person name="Latreille P."/>
            <person name="Courtney L."/>
            <person name="Wang C."/>
            <person name="Pepin K."/>
            <person name="Bhonagiri V."/>
            <person name="Nash W."/>
            <person name="Johnson M."/>
            <person name="Thiruvilangam P."/>
            <person name="Wilson R."/>
        </authorList>
    </citation>
    <scope>NUCLEOTIDE SEQUENCE [LARGE SCALE GENOMIC DNA]</scope>
    <source>
        <strain evidence="2">ATCC BAA-895 / CDC 4225-83 / SGSC4696</strain>
    </source>
</reference>
<accession>A8AHP8</accession>
<dbReference type="EMBL" id="CP000822">
    <property type="protein sequence ID" value="ABV13010.1"/>
    <property type="molecule type" value="Genomic_DNA"/>
</dbReference>
<sequence>MRLAVELLSLLFAPTRWHRHNERDVGAGLRQMNFAQACFIAECPVTHDRWSSFPFVGPGHSGLADRRDVVNFHTGTTSPRRTISMTVSTIARSINCRRSSRERFFPLSISVWQCTQIAAVAQSSAFNPMPLPSFR</sequence>
<dbReference type="STRING" id="290338.CKO_01883"/>
<organism evidence="1 2">
    <name type="scientific">Citrobacter koseri (strain ATCC BAA-895 / CDC 4225-83 / SGSC4696)</name>
    <dbReference type="NCBI Taxonomy" id="290338"/>
    <lineage>
        <taxon>Bacteria</taxon>
        <taxon>Pseudomonadati</taxon>
        <taxon>Pseudomonadota</taxon>
        <taxon>Gammaproteobacteria</taxon>
        <taxon>Enterobacterales</taxon>
        <taxon>Enterobacteriaceae</taxon>
        <taxon>Citrobacter</taxon>
    </lineage>
</organism>